<organism evidence="5 6">
    <name type="scientific">Strongylocentrotus purpuratus</name>
    <name type="common">Purple sea urchin</name>
    <dbReference type="NCBI Taxonomy" id="7668"/>
    <lineage>
        <taxon>Eukaryota</taxon>
        <taxon>Metazoa</taxon>
        <taxon>Echinodermata</taxon>
        <taxon>Eleutherozoa</taxon>
        <taxon>Echinozoa</taxon>
        <taxon>Echinoidea</taxon>
        <taxon>Euechinoidea</taxon>
        <taxon>Echinacea</taxon>
        <taxon>Camarodonta</taxon>
        <taxon>Echinidea</taxon>
        <taxon>Strongylocentrotidae</taxon>
        <taxon>Strongylocentrotus</taxon>
    </lineage>
</organism>
<evidence type="ECO:0000256" key="2">
    <source>
        <dbReference type="ARBA" id="ARBA00022801"/>
    </source>
</evidence>
<feature type="active site" evidence="3">
    <location>
        <position position="366"/>
    </location>
</feature>
<dbReference type="PANTHER" id="PTHR48081">
    <property type="entry name" value="AB HYDROLASE SUPERFAMILY PROTEIN C4A8.06C"/>
    <property type="match status" value="1"/>
</dbReference>
<feature type="active site" evidence="3">
    <location>
        <position position="396"/>
    </location>
</feature>
<evidence type="ECO:0000259" key="4">
    <source>
        <dbReference type="Pfam" id="PF07859"/>
    </source>
</evidence>
<feature type="active site" evidence="3">
    <location>
        <position position="197"/>
    </location>
</feature>
<reference evidence="5" key="2">
    <citation type="submission" date="2021-01" db="UniProtKB">
        <authorList>
            <consortium name="EnsemblMetazoa"/>
        </authorList>
    </citation>
    <scope>IDENTIFICATION</scope>
</reference>
<dbReference type="GO" id="GO:0016020">
    <property type="term" value="C:membrane"/>
    <property type="evidence" value="ECO:0007669"/>
    <property type="project" value="InterPro"/>
</dbReference>
<dbReference type="KEGG" id="spu:583119"/>
<dbReference type="AlphaFoldDB" id="A0A7M7RCB9"/>
<accession>A0A7M7RCB9</accession>
<dbReference type="Gene3D" id="3.40.50.1820">
    <property type="entry name" value="alpha/beta hydrolase"/>
    <property type="match status" value="1"/>
</dbReference>
<dbReference type="InParanoid" id="A0A7M7RCB9"/>
<keyword evidence="6" id="KW-1185">Reference proteome</keyword>
<reference evidence="6" key="1">
    <citation type="submission" date="2015-02" db="EMBL/GenBank/DDBJ databases">
        <title>Genome sequencing for Strongylocentrotus purpuratus.</title>
        <authorList>
            <person name="Murali S."/>
            <person name="Liu Y."/>
            <person name="Vee V."/>
            <person name="English A."/>
            <person name="Wang M."/>
            <person name="Skinner E."/>
            <person name="Han Y."/>
            <person name="Muzny D.M."/>
            <person name="Worley K.C."/>
            <person name="Gibbs R.A."/>
        </authorList>
    </citation>
    <scope>NUCLEOTIDE SEQUENCE</scope>
</reference>
<dbReference type="InterPro" id="IPR050300">
    <property type="entry name" value="GDXG_lipolytic_enzyme"/>
</dbReference>
<dbReference type="RefSeq" id="XP_788138.4">
    <property type="nucleotide sequence ID" value="XM_783045.5"/>
</dbReference>
<dbReference type="InterPro" id="IPR013094">
    <property type="entry name" value="AB_hydrolase_3"/>
</dbReference>
<dbReference type="PANTHER" id="PTHR48081:SF8">
    <property type="entry name" value="ALPHA_BETA HYDROLASE FOLD-3 DOMAIN-CONTAINING PROTEIN-RELATED"/>
    <property type="match status" value="1"/>
</dbReference>
<protein>
    <recommendedName>
        <fullName evidence="4">Alpha/beta hydrolase fold-3 domain-containing protein</fullName>
    </recommendedName>
</protein>
<dbReference type="GeneID" id="583119"/>
<sequence length="422" mass="46847">MDVLALCFGLLGLLLAAGLLLLVFIMFKIPKLPAEIDSRRATQKFLIQTGLFALLMKIKGMWNGKPYLVNARESANFWMKPKPSVVTGSKVKSSVRDFDGVAVRFYEPISRERNDLPGLIFMHGGGFMFGSAGMYDPITRKIAEVIGGVVVSVDYRLAPEHPFPAGFDDCLAATKHFFKHCKEYGVDPTRVAICGDSAGGNLAAGVVQELCDKTNAAKGMFRPKLQILLYPLLQMLDLKTPSYQRHDAAFGISGGFMPTTSISWMTPRYLTGQKDGSLTKALLKGALHSYAAQEKDVLKDALTHDCVPAKLKCEAYAIPLVSEHDPSFKEVWERFKPLVLDNKIMPLYKEDLGRLPPAYILTCDFDVLRDDGVMYAERLKQAGVEAVLENCKGALHGLLFFPQFKWGQIAKKKFYAYLSEVL</sequence>
<dbReference type="SUPFAM" id="SSF53474">
    <property type="entry name" value="alpha/beta-Hydrolases"/>
    <property type="match status" value="1"/>
</dbReference>
<evidence type="ECO:0000313" key="5">
    <source>
        <dbReference type="EnsemblMetazoa" id="XP_788138"/>
    </source>
</evidence>
<dbReference type="OMA" id="PSHMFSK"/>
<evidence type="ECO:0000256" key="1">
    <source>
        <dbReference type="ARBA" id="ARBA00010515"/>
    </source>
</evidence>
<dbReference type="GO" id="GO:0052689">
    <property type="term" value="F:carboxylic ester hydrolase activity"/>
    <property type="evidence" value="ECO:0007669"/>
    <property type="project" value="InterPro"/>
</dbReference>
<dbReference type="InterPro" id="IPR017157">
    <property type="entry name" value="Arylacetamide_deacetylase"/>
</dbReference>
<dbReference type="Pfam" id="PF07859">
    <property type="entry name" value="Abhydrolase_3"/>
    <property type="match status" value="2"/>
</dbReference>
<dbReference type="OrthoDB" id="408631at2759"/>
<feature type="domain" description="Alpha/beta hydrolase fold-3" evidence="4">
    <location>
        <begin position="119"/>
        <end position="274"/>
    </location>
</feature>
<keyword evidence="2" id="KW-0378">Hydrolase</keyword>
<dbReference type="FunCoup" id="A0A7M7RCB9">
    <property type="interactions" value="86"/>
</dbReference>
<dbReference type="InterPro" id="IPR029058">
    <property type="entry name" value="AB_hydrolase_fold"/>
</dbReference>
<dbReference type="PIRSF" id="PIRSF037251">
    <property type="entry name" value="Arylacetamide_deacetylase"/>
    <property type="match status" value="1"/>
</dbReference>
<comment type="similarity">
    <text evidence="1">Belongs to the 'GDXG' lipolytic enzyme family.</text>
</comment>
<dbReference type="Proteomes" id="UP000007110">
    <property type="component" value="Unassembled WGS sequence"/>
</dbReference>
<proteinExistence type="inferred from homology"/>
<dbReference type="EnsemblMetazoa" id="XM_783045">
    <property type="protein sequence ID" value="XP_788138"/>
    <property type="gene ID" value="LOC583119"/>
</dbReference>
<name>A0A7M7RCB9_STRPU</name>
<evidence type="ECO:0000256" key="3">
    <source>
        <dbReference type="PIRSR" id="PIRSR037251-1"/>
    </source>
</evidence>
<evidence type="ECO:0000313" key="6">
    <source>
        <dbReference type="Proteomes" id="UP000007110"/>
    </source>
</evidence>
<feature type="domain" description="Alpha/beta hydrolase fold-3" evidence="4">
    <location>
        <begin position="341"/>
        <end position="398"/>
    </location>
</feature>